<dbReference type="EMBL" id="MT143766">
    <property type="protein sequence ID" value="QJB02205.1"/>
    <property type="molecule type" value="Genomic_DNA"/>
</dbReference>
<proteinExistence type="predicted"/>
<accession>A0A6M3M9A2</accession>
<reference evidence="1" key="1">
    <citation type="submission" date="2020-03" db="EMBL/GenBank/DDBJ databases">
        <title>The deep terrestrial virosphere.</title>
        <authorList>
            <person name="Holmfeldt K."/>
            <person name="Nilsson E."/>
            <person name="Simone D."/>
            <person name="Lopez-Fernandez M."/>
            <person name="Wu X."/>
            <person name="de Brujin I."/>
            <person name="Lundin D."/>
            <person name="Andersson A."/>
            <person name="Bertilsson S."/>
            <person name="Dopson M."/>
        </authorList>
    </citation>
    <scope>NUCLEOTIDE SEQUENCE</scope>
    <source>
        <strain evidence="1">MM171B01415</strain>
    </source>
</reference>
<sequence>MVGIFKGYQDYSEFVHEMEQDGWEREQITVDNTNTNLYTAPTTNLVAGAGGTVIEVTCPPGRVMSIMGAQQVPAGADRATAHSFWMRVASVASEINELTHVNIQKTTPSTAVVPLIKDIYQSLGIIQQHNLNSFLVTGAAVGNLYKSDDQIHRFRKGIVLYGQEKLQVQVVNTTPVPANTITVANTQFAVDLDLWTKVV</sequence>
<organism evidence="1">
    <name type="scientific">viral metagenome</name>
    <dbReference type="NCBI Taxonomy" id="1070528"/>
    <lineage>
        <taxon>unclassified sequences</taxon>
        <taxon>metagenomes</taxon>
        <taxon>organismal metagenomes</taxon>
    </lineage>
</organism>
<name>A0A6M3M9A2_9ZZZZ</name>
<dbReference type="AlphaFoldDB" id="A0A6M3M9A2"/>
<protein>
    <submittedName>
        <fullName evidence="1">Uncharacterized protein</fullName>
    </submittedName>
</protein>
<gene>
    <name evidence="1" type="ORF">MM171B01415_0003</name>
</gene>
<evidence type="ECO:0000313" key="1">
    <source>
        <dbReference type="EMBL" id="QJB02205.1"/>
    </source>
</evidence>